<evidence type="ECO:0000256" key="3">
    <source>
        <dbReference type="ARBA" id="ARBA00022679"/>
    </source>
</evidence>
<dbReference type="CDD" id="cd02020">
    <property type="entry name" value="CMPK"/>
    <property type="match status" value="1"/>
</dbReference>
<evidence type="ECO:0000256" key="6">
    <source>
        <dbReference type="ARBA" id="ARBA00022840"/>
    </source>
</evidence>
<sequence length="224" mass="24957">MKAVCIAIDGPASSGKSTVAKLLAKSLGFIYVDTGAMYRTITLASLNNNIDPKDESGLLALLKETTIKFGWQEDGQHVWMNGQDVTDAIRSSKVTNLVSEISMHPSVRQELVARQREMARDGNIVMDGRDIGTTVLPNAQVKVFLVASVEERAKRRYEENLSKQIPTDFEQLKKEIEERDFKDSHRRVSPLIQADDAQLIDTTSLSIEEVVAKVKDLVKKQLIS</sequence>
<dbReference type="SUPFAM" id="SSF52540">
    <property type="entry name" value="P-loop containing nucleoside triphosphate hydrolases"/>
    <property type="match status" value="1"/>
</dbReference>
<evidence type="ECO:0000259" key="10">
    <source>
        <dbReference type="Pfam" id="PF02224"/>
    </source>
</evidence>
<reference evidence="11 12" key="1">
    <citation type="submission" date="2018-03" db="EMBL/GenBank/DDBJ databases">
        <authorList>
            <person name="Gulvik C.A."/>
        </authorList>
    </citation>
    <scope>NUCLEOTIDE SEQUENCE [LARGE SCALE GENOMIC DNA]</scope>
    <source>
        <strain evidence="11 12">JCM 31581</strain>
    </source>
</reference>
<keyword evidence="3 9" id="KW-0808">Transferase</keyword>
<proteinExistence type="inferred from homology"/>
<evidence type="ECO:0000256" key="1">
    <source>
        <dbReference type="ARBA" id="ARBA00009427"/>
    </source>
</evidence>
<comment type="caution">
    <text evidence="11">The sequence shown here is derived from an EMBL/GenBank/DDBJ whole genome shotgun (WGS) entry which is preliminary data.</text>
</comment>
<evidence type="ECO:0000313" key="12">
    <source>
        <dbReference type="Proteomes" id="UP000277864"/>
    </source>
</evidence>
<comment type="catalytic activity">
    <reaction evidence="7 9">
        <text>dCMP + ATP = dCDP + ADP</text>
        <dbReference type="Rhea" id="RHEA:25094"/>
        <dbReference type="ChEBI" id="CHEBI:30616"/>
        <dbReference type="ChEBI" id="CHEBI:57566"/>
        <dbReference type="ChEBI" id="CHEBI:58593"/>
        <dbReference type="ChEBI" id="CHEBI:456216"/>
        <dbReference type="EC" id="2.7.4.25"/>
    </reaction>
</comment>
<evidence type="ECO:0000256" key="9">
    <source>
        <dbReference type="HAMAP-Rule" id="MF_00238"/>
    </source>
</evidence>
<dbReference type="PANTHER" id="PTHR21299">
    <property type="entry name" value="CYTIDYLATE KINASE/PANTOATE-BETA-ALANINE LIGASE"/>
    <property type="match status" value="1"/>
</dbReference>
<keyword evidence="4 9" id="KW-0547">Nucleotide-binding</keyword>
<dbReference type="Pfam" id="PF02224">
    <property type="entry name" value="Cytidylate_kin"/>
    <property type="match status" value="1"/>
</dbReference>
<evidence type="ECO:0000313" key="11">
    <source>
        <dbReference type="EMBL" id="RST89730.1"/>
    </source>
</evidence>
<dbReference type="NCBIfam" id="TIGR00017">
    <property type="entry name" value="cmk"/>
    <property type="match status" value="1"/>
</dbReference>
<dbReference type="GO" id="GO:0005524">
    <property type="term" value="F:ATP binding"/>
    <property type="evidence" value="ECO:0007669"/>
    <property type="project" value="UniProtKB-UniRule"/>
</dbReference>
<gene>
    <name evidence="9" type="primary">cmk</name>
    <name evidence="11" type="ORF">C7P63_01235</name>
</gene>
<name>A0A3R9ZX21_9ENTE</name>
<dbReference type="GO" id="GO:0006220">
    <property type="term" value="P:pyrimidine nucleotide metabolic process"/>
    <property type="evidence" value="ECO:0007669"/>
    <property type="project" value="UniProtKB-UniRule"/>
</dbReference>
<keyword evidence="12" id="KW-1185">Reference proteome</keyword>
<dbReference type="HAMAP" id="MF_00238">
    <property type="entry name" value="Cytidyl_kinase_type1"/>
    <property type="match status" value="1"/>
</dbReference>
<dbReference type="EMBL" id="PXZH01000001">
    <property type="protein sequence ID" value="RST89730.1"/>
    <property type="molecule type" value="Genomic_DNA"/>
</dbReference>
<dbReference type="InterPro" id="IPR011994">
    <property type="entry name" value="Cytidylate_kinase_dom"/>
</dbReference>
<comment type="catalytic activity">
    <reaction evidence="8 9">
        <text>CMP + ATP = CDP + ADP</text>
        <dbReference type="Rhea" id="RHEA:11600"/>
        <dbReference type="ChEBI" id="CHEBI:30616"/>
        <dbReference type="ChEBI" id="CHEBI:58069"/>
        <dbReference type="ChEBI" id="CHEBI:60377"/>
        <dbReference type="ChEBI" id="CHEBI:456216"/>
        <dbReference type="EC" id="2.7.4.25"/>
    </reaction>
</comment>
<evidence type="ECO:0000256" key="5">
    <source>
        <dbReference type="ARBA" id="ARBA00022777"/>
    </source>
</evidence>
<keyword evidence="2 9" id="KW-0963">Cytoplasm</keyword>
<dbReference type="GO" id="GO:0005829">
    <property type="term" value="C:cytosol"/>
    <property type="evidence" value="ECO:0007669"/>
    <property type="project" value="TreeGrafter"/>
</dbReference>
<dbReference type="OrthoDB" id="9807434at2"/>
<comment type="similarity">
    <text evidence="1 9">Belongs to the cytidylate kinase family. Type 1 subfamily.</text>
</comment>
<dbReference type="PANTHER" id="PTHR21299:SF2">
    <property type="entry name" value="CYTIDYLATE KINASE"/>
    <property type="match status" value="1"/>
</dbReference>
<dbReference type="InterPro" id="IPR027417">
    <property type="entry name" value="P-loop_NTPase"/>
</dbReference>
<comment type="subcellular location">
    <subcellularLocation>
        <location evidence="9">Cytoplasm</location>
    </subcellularLocation>
</comment>
<feature type="domain" description="Cytidylate kinase" evidence="10">
    <location>
        <begin position="6"/>
        <end position="219"/>
    </location>
</feature>
<feature type="binding site" evidence="9">
    <location>
        <begin position="10"/>
        <end position="18"/>
    </location>
    <ligand>
        <name>ATP</name>
        <dbReference type="ChEBI" id="CHEBI:30616"/>
    </ligand>
</feature>
<evidence type="ECO:0000256" key="8">
    <source>
        <dbReference type="ARBA" id="ARBA00048478"/>
    </source>
</evidence>
<dbReference type="RefSeq" id="WP_125942340.1">
    <property type="nucleotide sequence ID" value="NZ_PXZH01000001.1"/>
</dbReference>
<protein>
    <recommendedName>
        <fullName evidence="9">Cytidylate kinase</fullName>
        <shortName evidence="9">CK</shortName>
        <ecNumber evidence="9">2.7.4.25</ecNumber>
    </recommendedName>
    <alternativeName>
        <fullName evidence="9">Cytidine monophosphate kinase</fullName>
        <shortName evidence="9">CMP kinase</shortName>
    </alternativeName>
</protein>
<dbReference type="InterPro" id="IPR003136">
    <property type="entry name" value="Cytidylate_kin"/>
</dbReference>
<dbReference type="EC" id="2.7.4.25" evidence="9"/>
<dbReference type="Proteomes" id="UP000277864">
    <property type="component" value="Unassembled WGS sequence"/>
</dbReference>
<keyword evidence="6 9" id="KW-0067">ATP-binding</keyword>
<evidence type="ECO:0000256" key="4">
    <source>
        <dbReference type="ARBA" id="ARBA00022741"/>
    </source>
</evidence>
<dbReference type="GO" id="GO:0036430">
    <property type="term" value="F:CMP kinase activity"/>
    <property type="evidence" value="ECO:0007669"/>
    <property type="project" value="RHEA"/>
</dbReference>
<evidence type="ECO:0000256" key="7">
    <source>
        <dbReference type="ARBA" id="ARBA00047615"/>
    </source>
</evidence>
<dbReference type="GO" id="GO:0036431">
    <property type="term" value="F:dCMP kinase activity"/>
    <property type="evidence" value="ECO:0007669"/>
    <property type="project" value="InterPro"/>
</dbReference>
<dbReference type="FunFam" id="3.40.50.300:FF:000484">
    <property type="entry name" value="Cytidylate kinase"/>
    <property type="match status" value="1"/>
</dbReference>
<keyword evidence="5 9" id="KW-0418">Kinase</keyword>
<evidence type="ECO:0000256" key="2">
    <source>
        <dbReference type="ARBA" id="ARBA00022490"/>
    </source>
</evidence>
<accession>A0A3R9ZX21</accession>
<dbReference type="AlphaFoldDB" id="A0A3R9ZX21"/>
<dbReference type="GO" id="GO:0015949">
    <property type="term" value="P:nucleobase-containing small molecule interconversion"/>
    <property type="evidence" value="ECO:0007669"/>
    <property type="project" value="TreeGrafter"/>
</dbReference>
<dbReference type="Gene3D" id="3.40.50.300">
    <property type="entry name" value="P-loop containing nucleotide triphosphate hydrolases"/>
    <property type="match status" value="1"/>
</dbReference>
<organism evidence="11 12">
    <name type="scientific">Vagococcus humatus</name>
    <dbReference type="NCBI Taxonomy" id="1889241"/>
    <lineage>
        <taxon>Bacteria</taxon>
        <taxon>Bacillati</taxon>
        <taxon>Bacillota</taxon>
        <taxon>Bacilli</taxon>
        <taxon>Lactobacillales</taxon>
        <taxon>Enterococcaceae</taxon>
        <taxon>Vagococcus</taxon>
    </lineage>
</organism>